<proteinExistence type="predicted"/>
<dbReference type="AlphaFoldDB" id="A0AAN8IB78"/>
<dbReference type="GO" id="GO:0070006">
    <property type="term" value="F:metalloaminopeptidase activity"/>
    <property type="evidence" value="ECO:0007669"/>
    <property type="project" value="TreeGrafter"/>
</dbReference>
<dbReference type="GO" id="GO:0016020">
    <property type="term" value="C:membrane"/>
    <property type="evidence" value="ECO:0007669"/>
    <property type="project" value="TreeGrafter"/>
</dbReference>
<evidence type="ECO:0000256" key="1">
    <source>
        <dbReference type="SAM" id="SignalP"/>
    </source>
</evidence>
<dbReference type="PRINTS" id="PR00756">
    <property type="entry name" value="ALADIPTASE"/>
</dbReference>
<evidence type="ECO:0000313" key="3">
    <source>
        <dbReference type="EMBL" id="KAK5966226.1"/>
    </source>
</evidence>
<protein>
    <submittedName>
        <fullName evidence="3">Peptidase family M1</fullName>
    </submittedName>
</protein>
<evidence type="ECO:0000313" key="4">
    <source>
        <dbReference type="Proteomes" id="UP001331761"/>
    </source>
</evidence>
<evidence type="ECO:0000259" key="2">
    <source>
        <dbReference type="Pfam" id="PF17900"/>
    </source>
</evidence>
<name>A0AAN8IB78_TRICO</name>
<dbReference type="GO" id="GO:0008270">
    <property type="term" value="F:zinc ion binding"/>
    <property type="evidence" value="ECO:0007669"/>
    <property type="project" value="TreeGrafter"/>
</dbReference>
<dbReference type="PANTHER" id="PTHR11533">
    <property type="entry name" value="PROTEASE M1 ZINC METALLOPROTEASE"/>
    <property type="match status" value="1"/>
</dbReference>
<feature type="non-terminal residue" evidence="3">
    <location>
        <position position="222"/>
    </location>
</feature>
<dbReference type="SUPFAM" id="SSF63737">
    <property type="entry name" value="Leukotriene A4 hydrolase N-terminal domain"/>
    <property type="match status" value="1"/>
</dbReference>
<dbReference type="InterPro" id="IPR045357">
    <property type="entry name" value="Aminopeptidase_N-like_N"/>
</dbReference>
<keyword evidence="4" id="KW-1185">Reference proteome</keyword>
<feature type="signal peptide" evidence="1">
    <location>
        <begin position="1"/>
        <end position="21"/>
    </location>
</feature>
<gene>
    <name evidence="3" type="ORF">GCK32_010300</name>
</gene>
<dbReference type="Pfam" id="PF17900">
    <property type="entry name" value="Peptidase_M1_N"/>
    <property type="match status" value="1"/>
</dbReference>
<dbReference type="PANTHER" id="PTHR11533:SF257">
    <property type="entry name" value="PEPTIDASE_M1 DOMAIN-CONTAINING PROTEIN"/>
    <property type="match status" value="1"/>
</dbReference>
<dbReference type="InterPro" id="IPR042097">
    <property type="entry name" value="Aminopeptidase_N-like_N_sf"/>
</dbReference>
<dbReference type="GO" id="GO:0042277">
    <property type="term" value="F:peptide binding"/>
    <property type="evidence" value="ECO:0007669"/>
    <property type="project" value="TreeGrafter"/>
</dbReference>
<accession>A0AAN8IB78</accession>
<feature type="chain" id="PRO_5042961946" evidence="1">
    <location>
        <begin position="22"/>
        <end position="222"/>
    </location>
</feature>
<dbReference type="InterPro" id="IPR050344">
    <property type="entry name" value="Peptidase_M1_aminopeptidases"/>
</dbReference>
<dbReference type="InterPro" id="IPR001930">
    <property type="entry name" value="Peptidase_M1"/>
</dbReference>
<dbReference type="Gene3D" id="2.60.40.1730">
    <property type="entry name" value="tricorn interacting facor f3 domain"/>
    <property type="match status" value="1"/>
</dbReference>
<dbReference type="GO" id="GO:0005737">
    <property type="term" value="C:cytoplasm"/>
    <property type="evidence" value="ECO:0007669"/>
    <property type="project" value="TreeGrafter"/>
</dbReference>
<organism evidence="3 4">
    <name type="scientific">Trichostrongylus colubriformis</name>
    <name type="common">Black scour worm</name>
    <dbReference type="NCBI Taxonomy" id="6319"/>
    <lineage>
        <taxon>Eukaryota</taxon>
        <taxon>Metazoa</taxon>
        <taxon>Ecdysozoa</taxon>
        <taxon>Nematoda</taxon>
        <taxon>Chromadorea</taxon>
        <taxon>Rhabditida</taxon>
        <taxon>Rhabditina</taxon>
        <taxon>Rhabditomorpha</taxon>
        <taxon>Strongyloidea</taxon>
        <taxon>Trichostrongylidae</taxon>
        <taxon>Trichostrongylus</taxon>
    </lineage>
</organism>
<dbReference type="GO" id="GO:0006508">
    <property type="term" value="P:proteolysis"/>
    <property type="evidence" value="ECO:0007669"/>
    <property type="project" value="InterPro"/>
</dbReference>
<dbReference type="EMBL" id="WIXE01023708">
    <property type="protein sequence ID" value="KAK5966226.1"/>
    <property type="molecule type" value="Genomic_DNA"/>
</dbReference>
<keyword evidence="1" id="KW-0732">Signal</keyword>
<reference evidence="3 4" key="1">
    <citation type="submission" date="2019-10" db="EMBL/GenBank/DDBJ databases">
        <title>Assembly and Annotation for the nematode Trichostrongylus colubriformis.</title>
        <authorList>
            <person name="Martin J."/>
        </authorList>
    </citation>
    <scope>NUCLEOTIDE SEQUENCE [LARGE SCALE GENOMIC DNA]</scope>
    <source>
        <strain evidence="3">G859</strain>
        <tissue evidence="3">Whole worm</tissue>
    </source>
</reference>
<feature type="domain" description="Aminopeptidase N-like N-terminal" evidence="2">
    <location>
        <begin position="31"/>
        <end position="210"/>
    </location>
</feature>
<dbReference type="GO" id="GO:0005615">
    <property type="term" value="C:extracellular space"/>
    <property type="evidence" value="ECO:0007669"/>
    <property type="project" value="TreeGrafter"/>
</dbReference>
<sequence>MMTMWSLVFLLLALRAPVAITVDTGLSSHLQPISYDLTIKIPDPTVSDGFTASLIMHFQLAIKSSNITLHAKDLHSLSRVSVISANGHFEPVLMSIHLYAETVELIFLRPLPTGQYLLTIGEYSGHFTNGSTGVIQRNQKLFTTHLQPNFTRQLLPCIDHPSVKAAFRVTVIHKVGTQAQSNTIATDVSVVNSTWQKTIFAPTPPLPAYLVTFSVMPPSYQE</sequence>
<dbReference type="Proteomes" id="UP001331761">
    <property type="component" value="Unassembled WGS sequence"/>
</dbReference>
<comment type="caution">
    <text evidence="3">The sequence shown here is derived from an EMBL/GenBank/DDBJ whole genome shotgun (WGS) entry which is preliminary data.</text>
</comment>
<dbReference type="GO" id="GO:0043171">
    <property type="term" value="P:peptide catabolic process"/>
    <property type="evidence" value="ECO:0007669"/>
    <property type="project" value="TreeGrafter"/>
</dbReference>